<dbReference type="KEGG" id="qdo:H9Q78_13610"/>
<dbReference type="InterPro" id="IPR036388">
    <property type="entry name" value="WH-like_DNA-bd_sf"/>
</dbReference>
<dbReference type="PANTHER" id="PTHR43133">
    <property type="entry name" value="RNA POLYMERASE ECF-TYPE SIGMA FACTO"/>
    <property type="match status" value="1"/>
</dbReference>
<dbReference type="NCBIfam" id="TIGR02937">
    <property type="entry name" value="sigma70-ECF"/>
    <property type="match status" value="1"/>
</dbReference>
<gene>
    <name evidence="8" type="ORF">H9Q78_13610</name>
</gene>
<keyword evidence="4" id="KW-0238">DNA-binding</keyword>
<accession>A0A7G9G3R7</accession>
<dbReference type="InterPro" id="IPR013325">
    <property type="entry name" value="RNA_pol_sigma_r2"/>
</dbReference>
<dbReference type="Gene3D" id="1.10.10.10">
    <property type="entry name" value="Winged helix-like DNA-binding domain superfamily/Winged helix DNA-binding domain"/>
    <property type="match status" value="1"/>
</dbReference>
<protein>
    <submittedName>
        <fullName evidence="8">Sigma-70 family RNA polymerase sigma factor</fullName>
    </submittedName>
</protein>
<dbReference type="Pfam" id="PF04542">
    <property type="entry name" value="Sigma70_r2"/>
    <property type="match status" value="1"/>
</dbReference>
<organism evidence="8 9">
    <name type="scientific">Qiania dongpingensis</name>
    <dbReference type="NCBI Taxonomy" id="2763669"/>
    <lineage>
        <taxon>Bacteria</taxon>
        <taxon>Bacillati</taxon>
        <taxon>Bacillota</taxon>
        <taxon>Clostridia</taxon>
        <taxon>Lachnospirales</taxon>
        <taxon>Lachnospiraceae</taxon>
        <taxon>Qiania</taxon>
    </lineage>
</organism>
<dbReference type="InterPro" id="IPR014284">
    <property type="entry name" value="RNA_pol_sigma-70_dom"/>
</dbReference>
<feature type="region of interest" description="Disordered" evidence="6">
    <location>
        <begin position="177"/>
        <end position="199"/>
    </location>
</feature>
<dbReference type="GO" id="GO:0006352">
    <property type="term" value="P:DNA-templated transcription initiation"/>
    <property type="evidence" value="ECO:0007669"/>
    <property type="project" value="InterPro"/>
</dbReference>
<dbReference type="SUPFAM" id="SSF88946">
    <property type="entry name" value="Sigma2 domain of RNA polymerase sigma factors"/>
    <property type="match status" value="1"/>
</dbReference>
<reference evidence="8 9" key="1">
    <citation type="submission" date="2020-08" db="EMBL/GenBank/DDBJ databases">
        <authorList>
            <person name="Liu C."/>
            <person name="Sun Q."/>
        </authorList>
    </citation>
    <scope>NUCLEOTIDE SEQUENCE [LARGE SCALE GENOMIC DNA]</scope>
    <source>
        <strain evidence="8 9">NSJ-38</strain>
    </source>
</reference>
<evidence type="ECO:0000313" key="8">
    <source>
        <dbReference type="EMBL" id="QNM05449.1"/>
    </source>
</evidence>
<evidence type="ECO:0000256" key="4">
    <source>
        <dbReference type="ARBA" id="ARBA00023125"/>
    </source>
</evidence>
<evidence type="ECO:0000256" key="6">
    <source>
        <dbReference type="SAM" id="MobiDB-lite"/>
    </source>
</evidence>
<dbReference type="Proteomes" id="UP000515823">
    <property type="component" value="Chromosome"/>
</dbReference>
<dbReference type="RefSeq" id="WP_249302466.1">
    <property type="nucleotide sequence ID" value="NZ_CP060634.1"/>
</dbReference>
<dbReference type="EMBL" id="CP060634">
    <property type="protein sequence ID" value="QNM05449.1"/>
    <property type="molecule type" value="Genomic_DNA"/>
</dbReference>
<evidence type="ECO:0000256" key="3">
    <source>
        <dbReference type="ARBA" id="ARBA00023082"/>
    </source>
</evidence>
<keyword evidence="9" id="KW-1185">Reference proteome</keyword>
<evidence type="ECO:0000256" key="2">
    <source>
        <dbReference type="ARBA" id="ARBA00023015"/>
    </source>
</evidence>
<evidence type="ECO:0000313" key="9">
    <source>
        <dbReference type="Proteomes" id="UP000515823"/>
    </source>
</evidence>
<dbReference type="Gene3D" id="1.10.1740.10">
    <property type="match status" value="1"/>
</dbReference>
<dbReference type="AlphaFoldDB" id="A0A7G9G3R7"/>
<comment type="similarity">
    <text evidence="1">Belongs to the sigma-70 factor family. ECF subfamily.</text>
</comment>
<keyword evidence="5" id="KW-0804">Transcription</keyword>
<keyword evidence="3" id="KW-0731">Sigma factor</keyword>
<dbReference type="InterPro" id="IPR013324">
    <property type="entry name" value="RNA_pol_sigma_r3/r4-like"/>
</dbReference>
<name>A0A7G9G3R7_9FIRM</name>
<evidence type="ECO:0000256" key="5">
    <source>
        <dbReference type="ARBA" id="ARBA00023163"/>
    </source>
</evidence>
<dbReference type="GO" id="GO:0003677">
    <property type="term" value="F:DNA binding"/>
    <property type="evidence" value="ECO:0007669"/>
    <property type="project" value="UniProtKB-KW"/>
</dbReference>
<proteinExistence type="inferred from homology"/>
<dbReference type="InterPro" id="IPR007627">
    <property type="entry name" value="RNA_pol_sigma70_r2"/>
</dbReference>
<dbReference type="SUPFAM" id="SSF88659">
    <property type="entry name" value="Sigma3 and sigma4 domains of RNA polymerase sigma factors"/>
    <property type="match status" value="1"/>
</dbReference>
<dbReference type="InterPro" id="IPR039425">
    <property type="entry name" value="RNA_pol_sigma-70-like"/>
</dbReference>
<dbReference type="GO" id="GO:0016987">
    <property type="term" value="F:sigma factor activity"/>
    <property type="evidence" value="ECO:0007669"/>
    <property type="project" value="UniProtKB-KW"/>
</dbReference>
<evidence type="ECO:0000256" key="1">
    <source>
        <dbReference type="ARBA" id="ARBA00010641"/>
    </source>
</evidence>
<dbReference type="PANTHER" id="PTHR43133:SF8">
    <property type="entry name" value="RNA POLYMERASE SIGMA FACTOR HI_1459-RELATED"/>
    <property type="match status" value="1"/>
</dbReference>
<keyword evidence="2" id="KW-0805">Transcription regulation</keyword>
<sequence length="199" mass="23670">MKRSQEEQQFMELLFSQNYNRIYRYCCLKLGASGQDAEDCAMEVFFRAFRKVERLMEHPCPERWLYVAARNVALETLRKQARKKEFEQADNGFFSRYSDGLEDVEKKLVREDESRKTQGLEENLTACLKPKERELYRFLVLEKKNTRQIAEALSISYTNATTKVCRLRKKLRKQLEQMEKKGGGPYERYPDENESRGIH</sequence>
<evidence type="ECO:0000259" key="7">
    <source>
        <dbReference type="Pfam" id="PF04542"/>
    </source>
</evidence>
<feature type="domain" description="RNA polymerase sigma-70 region 2" evidence="7">
    <location>
        <begin position="14"/>
        <end position="82"/>
    </location>
</feature>